<dbReference type="EMBL" id="CP010725">
    <property type="protein sequence ID" value="AUQ98941.1"/>
    <property type="molecule type" value="Genomic_DNA"/>
</dbReference>
<reference evidence="3 4" key="2">
    <citation type="journal article" date="2017" name="Genome Biol. Evol.">
        <title>Trajectories and Drivers of Genome Evolution in Surface-Associated Marine Phaeobacter.</title>
        <authorList>
            <person name="Freese H.M."/>
            <person name="Sikorski J."/>
            <person name="Bunk B."/>
            <person name="Scheuner C."/>
            <person name="Meier-Kolthoff J.P."/>
            <person name="Sproer C."/>
            <person name="Gram L."/>
            <person name="Overmann J."/>
        </authorList>
    </citation>
    <scope>NUCLEOTIDE SEQUENCE [LARGE SCALE GENOMIC DNA]</scope>
    <source>
        <strain evidence="1 4">P66</strain>
        <strain evidence="2 3">P88</strain>
    </source>
</reference>
<evidence type="ECO:0000313" key="2">
    <source>
        <dbReference type="EMBL" id="AUQ98941.1"/>
    </source>
</evidence>
<dbReference type="RefSeq" id="WP_014874610.1">
    <property type="nucleotide sequence ID" value="NZ_CBCSDS010000001.1"/>
</dbReference>
<reference evidence="1 4" key="3">
    <citation type="journal article" date="2017" name="Int. J. Syst. Evol. Microbiol.">
        <title>Adaptation of Surface-Associated Bacteria to the Open Ocean: A Genomically Distinct Subpopulation of Phaeobacter gallaeciensis Colonizes Pacific Mesozooplankton.</title>
        <authorList>
            <person name="Freese H.M."/>
            <person name="Methner A."/>
            <person name="Overmann J."/>
        </authorList>
    </citation>
    <scope>NUCLEOTIDE SEQUENCE [LARGE SCALE GENOMIC DNA]</scope>
    <source>
        <strain evidence="1 4">P66</strain>
    </source>
</reference>
<sequence length="76" mass="9139">MPVQTARASWFDRMPRLKQRFPHLQTRSAPSLFDDKDKFVAYLARTHHLTLTEAREEVDDFLYTESLHRELEHQLN</sequence>
<dbReference type="Proteomes" id="UP000236536">
    <property type="component" value="Chromosome"/>
</dbReference>
<evidence type="ECO:0000313" key="3">
    <source>
        <dbReference type="Proteomes" id="UP000236447"/>
    </source>
</evidence>
<reference evidence="2 3" key="1">
    <citation type="journal article" date="2017" name="Front. Microbiol.">
        <title>Phaeobacter piscinae sp. nov., a species of the Roseobacter group and potential aquaculture probiont.</title>
        <authorList>
            <person name="Sonnenschein E.C."/>
            <person name="Phippen C.B.W."/>
            <person name="Nielsen K.F."/>
            <person name="Mateiu R.V."/>
            <person name="Melchiorsen J."/>
            <person name="Gram L."/>
            <person name="Overmann J."/>
            <person name="Freese H.M."/>
        </authorList>
    </citation>
    <scope>NUCLEOTIDE SEQUENCE [LARGE SCALE GENOMIC DNA]</scope>
    <source>
        <strain evidence="2 3">P88</strain>
    </source>
</reference>
<dbReference type="AlphaFoldDB" id="A0A135ING2"/>
<accession>A0A135ING2</accession>
<dbReference type="EMBL" id="CP010705">
    <property type="protein sequence ID" value="AUQ94629.1"/>
    <property type="molecule type" value="Genomic_DNA"/>
</dbReference>
<proteinExistence type="predicted"/>
<evidence type="ECO:0000313" key="1">
    <source>
        <dbReference type="EMBL" id="AUQ94629.1"/>
    </source>
</evidence>
<dbReference type="Proteomes" id="UP000236447">
    <property type="component" value="Chromosome"/>
</dbReference>
<evidence type="ECO:0000313" key="4">
    <source>
        <dbReference type="Proteomes" id="UP000236536"/>
    </source>
</evidence>
<organism evidence="2 3">
    <name type="scientific">Phaeobacter inhibens</name>
    <dbReference type="NCBI Taxonomy" id="221822"/>
    <lineage>
        <taxon>Bacteria</taxon>
        <taxon>Pseudomonadati</taxon>
        <taxon>Pseudomonadota</taxon>
        <taxon>Alphaproteobacteria</taxon>
        <taxon>Rhodobacterales</taxon>
        <taxon>Roseobacteraceae</taxon>
        <taxon>Phaeobacter</taxon>
    </lineage>
</organism>
<name>A0A135ING2_9RHOB</name>
<dbReference type="GeneID" id="31846297"/>
<dbReference type="OMA" id="WASAFAR"/>
<keyword evidence="4" id="KW-1185">Reference proteome</keyword>
<protein>
    <submittedName>
        <fullName evidence="2">Uncharacterized protein</fullName>
    </submittedName>
</protein>
<gene>
    <name evidence="1" type="ORF">PhaeoP66_01850</name>
    <name evidence="2" type="ORF">PhaeoP88_01564</name>
</gene>